<keyword evidence="3" id="KW-1185">Reference proteome</keyword>
<name>A0A940XWD6_9ACTN</name>
<feature type="region of interest" description="Disordered" evidence="1">
    <location>
        <begin position="45"/>
        <end position="90"/>
    </location>
</feature>
<sequence>MTSIHEQLVHDTAQQYGVPDAVAAELLARSRPCVYLLQFDELSPAQTETARPAARTGGLPSLPDDADWSVSGRSSAPPRASKFPRPSESS</sequence>
<dbReference type="RefSeq" id="WP_210885225.1">
    <property type="nucleotide sequence ID" value="NZ_JAGPYQ010000001.1"/>
</dbReference>
<comment type="caution">
    <text evidence="2">The sequence shown here is derived from an EMBL/GenBank/DDBJ whole genome shotgun (WGS) entry which is preliminary data.</text>
</comment>
<dbReference type="Proteomes" id="UP000677413">
    <property type="component" value="Unassembled WGS sequence"/>
</dbReference>
<reference evidence="2 3" key="1">
    <citation type="submission" date="2021-04" db="EMBL/GenBank/DDBJ databases">
        <authorList>
            <person name="Tang X."/>
            <person name="Zhou X."/>
            <person name="Chen X."/>
            <person name="Cernava T."/>
            <person name="Zhang C."/>
        </authorList>
    </citation>
    <scope>NUCLEOTIDE SEQUENCE [LARGE SCALE GENOMIC DNA]</scope>
    <source>
        <strain evidence="2 3">BH-SS-21</strain>
    </source>
</reference>
<evidence type="ECO:0000313" key="2">
    <source>
        <dbReference type="EMBL" id="MBQ0850898.1"/>
    </source>
</evidence>
<dbReference type="AlphaFoldDB" id="A0A940XWD6"/>
<evidence type="ECO:0000256" key="1">
    <source>
        <dbReference type="SAM" id="MobiDB-lite"/>
    </source>
</evidence>
<dbReference type="EMBL" id="JAGPYQ010000001">
    <property type="protein sequence ID" value="MBQ0850898.1"/>
    <property type="molecule type" value="Genomic_DNA"/>
</dbReference>
<accession>A0A940XWD6</accession>
<gene>
    <name evidence="2" type="ORF">J8N05_22300</name>
</gene>
<organism evidence="2 3">
    <name type="scientific">Streptomyces liliiviolaceus</name>
    <dbReference type="NCBI Taxonomy" id="2823109"/>
    <lineage>
        <taxon>Bacteria</taxon>
        <taxon>Bacillati</taxon>
        <taxon>Actinomycetota</taxon>
        <taxon>Actinomycetes</taxon>
        <taxon>Kitasatosporales</taxon>
        <taxon>Streptomycetaceae</taxon>
        <taxon>Streptomyces</taxon>
    </lineage>
</organism>
<proteinExistence type="predicted"/>
<evidence type="ECO:0000313" key="3">
    <source>
        <dbReference type="Proteomes" id="UP000677413"/>
    </source>
</evidence>
<protein>
    <submittedName>
        <fullName evidence="2">Uncharacterized protein</fullName>
    </submittedName>
</protein>